<evidence type="ECO:0000313" key="4">
    <source>
        <dbReference type="Proteomes" id="UP001597502"/>
    </source>
</evidence>
<evidence type="ECO:0000259" key="2">
    <source>
        <dbReference type="SMART" id="SM00849"/>
    </source>
</evidence>
<feature type="domain" description="Metallo-beta-lactamase" evidence="2">
    <location>
        <begin position="18"/>
        <end position="210"/>
    </location>
</feature>
<gene>
    <name evidence="3" type="ORF">ACFSUO_06595</name>
</gene>
<reference evidence="4" key="1">
    <citation type="journal article" date="2019" name="Int. J. Syst. Evol. Microbiol.">
        <title>The Global Catalogue of Microorganisms (GCM) 10K type strain sequencing project: providing services to taxonomists for standard genome sequencing and annotation.</title>
        <authorList>
            <consortium name="The Broad Institute Genomics Platform"/>
            <consortium name="The Broad Institute Genome Sequencing Center for Infectious Disease"/>
            <person name="Wu L."/>
            <person name="Ma J."/>
        </authorList>
    </citation>
    <scope>NUCLEOTIDE SEQUENCE [LARGE SCALE GENOMIC DNA]</scope>
    <source>
        <strain evidence="4">TISTR 1535</strain>
    </source>
</reference>
<dbReference type="PANTHER" id="PTHR46018:SF4">
    <property type="entry name" value="METALLO-HYDROLASE YHFI-RELATED"/>
    <property type="match status" value="1"/>
</dbReference>
<dbReference type="SMART" id="SM00849">
    <property type="entry name" value="Lactamase_B"/>
    <property type="match status" value="1"/>
</dbReference>
<comment type="caution">
    <text evidence="3">The sequence shown here is derived from an EMBL/GenBank/DDBJ whole genome shotgun (WGS) entry which is preliminary data.</text>
</comment>
<proteinExistence type="predicted"/>
<sequence>MKLTVIGFWGGYPAADGATSAYLLEKDGFSLLIDAGSGSLSKLQKQKDVMALDAVILSHYHHDHVADIGVLQYAWLVHSYLNDREEILPIYGHTEDRDGFEQLTHKCTEGIAYDPDAALTIGPFSITFLETKHPVPCYGMRVTDGEDVIVYTADSAFKEEWYNFAKDADLLITDCNFYEDQDGSGAGHMTSKEGAMIADKANVKELILSHLPQYGDNNRLVNEASHYFSGSIQLAKEDLTWVKSRNF</sequence>
<keyword evidence="1" id="KW-0862">Zinc</keyword>
<dbReference type="InterPro" id="IPR036866">
    <property type="entry name" value="RibonucZ/Hydroxyglut_hydro"/>
</dbReference>
<evidence type="ECO:0000256" key="1">
    <source>
        <dbReference type="ARBA" id="ARBA00022833"/>
    </source>
</evidence>
<dbReference type="Pfam" id="PF12706">
    <property type="entry name" value="Lactamase_B_2"/>
    <property type="match status" value="1"/>
</dbReference>
<dbReference type="EMBL" id="JBHUNA010000010">
    <property type="protein sequence ID" value="MFD2760642.1"/>
    <property type="molecule type" value="Genomic_DNA"/>
</dbReference>
<dbReference type="PANTHER" id="PTHR46018">
    <property type="entry name" value="ZINC PHOSPHODIESTERASE ELAC PROTEIN 1"/>
    <property type="match status" value="1"/>
</dbReference>
<dbReference type="InterPro" id="IPR001279">
    <property type="entry name" value="Metallo-B-lactamas"/>
</dbReference>
<evidence type="ECO:0000313" key="3">
    <source>
        <dbReference type="EMBL" id="MFD2760642.1"/>
    </source>
</evidence>
<accession>A0ABW5V7M0</accession>
<dbReference type="SUPFAM" id="SSF56281">
    <property type="entry name" value="Metallo-hydrolase/oxidoreductase"/>
    <property type="match status" value="1"/>
</dbReference>
<dbReference type="Gene3D" id="3.60.15.10">
    <property type="entry name" value="Ribonuclease Z/Hydroxyacylglutathione hydrolase-like"/>
    <property type="match status" value="1"/>
</dbReference>
<name>A0ABW5V7M0_9BACI</name>
<dbReference type="Proteomes" id="UP001597502">
    <property type="component" value="Unassembled WGS sequence"/>
</dbReference>
<dbReference type="CDD" id="cd07716">
    <property type="entry name" value="RNaseZ_short-form-like_MBL-fold"/>
    <property type="match status" value="1"/>
</dbReference>
<keyword evidence="4" id="KW-1185">Reference proteome</keyword>
<organism evidence="3 4">
    <name type="scientific">Lentibacillus juripiscarius</name>
    <dbReference type="NCBI Taxonomy" id="257446"/>
    <lineage>
        <taxon>Bacteria</taxon>
        <taxon>Bacillati</taxon>
        <taxon>Bacillota</taxon>
        <taxon>Bacilli</taxon>
        <taxon>Bacillales</taxon>
        <taxon>Bacillaceae</taxon>
        <taxon>Lentibacillus</taxon>
    </lineage>
</organism>
<protein>
    <submittedName>
        <fullName evidence="3">MBL fold metallo-hydrolase</fullName>
    </submittedName>
</protein>
<dbReference type="RefSeq" id="WP_382392336.1">
    <property type="nucleotide sequence ID" value="NZ_JBHUNA010000010.1"/>
</dbReference>